<evidence type="ECO:0000256" key="2">
    <source>
        <dbReference type="ARBA" id="ARBA00038334"/>
    </source>
</evidence>
<dbReference type="Gene3D" id="3.40.50.1820">
    <property type="entry name" value="alpha/beta hydrolase"/>
    <property type="match status" value="1"/>
</dbReference>
<reference evidence="5" key="1">
    <citation type="journal article" date="2023" name="G3 (Bethesda)">
        <title>Whole genome assemblies of Zophobas morio and Tenebrio molitor.</title>
        <authorList>
            <person name="Kaur S."/>
            <person name="Stinson S.A."/>
            <person name="diCenzo G.C."/>
        </authorList>
    </citation>
    <scope>NUCLEOTIDE SEQUENCE</scope>
    <source>
        <strain evidence="5">QUZm001</strain>
    </source>
</reference>
<accession>A0AA38J5W5</accession>
<dbReference type="InterPro" id="IPR000639">
    <property type="entry name" value="Epox_hydrolase-like"/>
</dbReference>
<keyword evidence="3" id="KW-0472">Membrane</keyword>
<evidence type="ECO:0000256" key="3">
    <source>
        <dbReference type="SAM" id="Phobius"/>
    </source>
</evidence>
<dbReference type="GO" id="GO:0004301">
    <property type="term" value="F:epoxide hydrolase activity"/>
    <property type="evidence" value="ECO:0007669"/>
    <property type="project" value="UniProtKB-ARBA"/>
</dbReference>
<dbReference type="EMBL" id="JALNTZ010000001">
    <property type="protein sequence ID" value="KAJ3664829.1"/>
    <property type="molecule type" value="Genomic_DNA"/>
</dbReference>
<dbReference type="Pfam" id="PF00561">
    <property type="entry name" value="Abhydrolase_1"/>
    <property type="match status" value="1"/>
</dbReference>
<organism evidence="5 6">
    <name type="scientific">Zophobas morio</name>
    <dbReference type="NCBI Taxonomy" id="2755281"/>
    <lineage>
        <taxon>Eukaryota</taxon>
        <taxon>Metazoa</taxon>
        <taxon>Ecdysozoa</taxon>
        <taxon>Arthropoda</taxon>
        <taxon>Hexapoda</taxon>
        <taxon>Insecta</taxon>
        <taxon>Pterygota</taxon>
        <taxon>Neoptera</taxon>
        <taxon>Endopterygota</taxon>
        <taxon>Coleoptera</taxon>
        <taxon>Polyphaga</taxon>
        <taxon>Cucujiformia</taxon>
        <taxon>Tenebrionidae</taxon>
        <taxon>Zophobas</taxon>
    </lineage>
</organism>
<evidence type="ECO:0000256" key="1">
    <source>
        <dbReference type="ARBA" id="ARBA00022801"/>
    </source>
</evidence>
<evidence type="ECO:0000313" key="6">
    <source>
        <dbReference type="Proteomes" id="UP001168821"/>
    </source>
</evidence>
<comment type="caution">
    <text evidence="5">The sequence shown here is derived from an EMBL/GenBank/DDBJ whole genome shotgun (WGS) entry which is preliminary data.</text>
</comment>
<dbReference type="Proteomes" id="UP001168821">
    <property type="component" value="Unassembled WGS sequence"/>
</dbReference>
<dbReference type="PRINTS" id="PR00111">
    <property type="entry name" value="ABHYDROLASE"/>
</dbReference>
<dbReference type="InterPro" id="IPR000073">
    <property type="entry name" value="AB_hydrolase_1"/>
</dbReference>
<evidence type="ECO:0000313" key="5">
    <source>
        <dbReference type="EMBL" id="KAJ3664829.1"/>
    </source>
</evidence>
<dbReference type="PANTHER" id="PTHR43329">
    <property type="entry name" value="EPOXIDE HYDROLASE"/>
    <property type="match status" value="1"/>
</dbReference>
<dbReference type="InterPro" id="IPR029058">
    <property type="entry name" value="AB_hydrolase_fold"/>
</dbReference>
<sequence>MKTAKDIRIVNVPLWEVVKIHFFTFIFGVWIICKMSVKWIWDPKSFVTVQQRDSPPAFLVDSALGQHKYVKLKGVKFHYVESGSKDKPLVLLLHGFPDCWLSWRYQIPVLSEHFRVVALDLKGFGDSDKPSSRKTYKIDMILEELHQLIISLGVSSCIVVGHDIGALLGWYLAHQYPQVVDKLVAVSCPHPNVCKTTRYMSSYYRWLSFVQLPYFPELDALREDVQIVSRFHKHLQSDDKYLEGYKYAFCRKEDWTGPLNYFRNLLYVEVAGSSRTIQSPVVLITGDQDKCVKLENIVKSTDYCEKFHVKIVDGARHFPHQERHGQFNEILLKHLVKKKHVISERDLDKSAGRGIMNRMFGAVSNTVKYGNSVLDSVHKRTNGVVGSIPSMNILNYTHIYEHGEG</sequence>
<gene>
    <name evidence="5" type="ORF">Zmor_000372</name>
</gene>
<evidence type="ECO:0000259" key="4">
    <source>
        <dbReference type="Pfam" id="PF00561"/>
    </source>
</evidence>
<dbReference type="PRINTS" id="PR00412">
    <property type="entry name" value="EPOXHYDRLASE"/>
</dbReference>
<keyword evidence="6" id="KW-1185">Reference proteome</keyword>
<name>A0AA38J5W5_9CUCU</name>
<keyword evidence="1" id="KW-0378">Hydrolase</keyword>
<proteinExistence type="inferred from homology"/>
<protein>
    <recommendedName>
        <fullName evidence="4">AB hydrolase-1 domain-containing protein</fullName>
    </recommendedName>
</protein>
<feature type="domain" description="AB hydrolase-1" evidence="4">
    <location>
        <begin position="88"/>
        <end position="319"/>
    </location>
</feature>
<keyword evidence="3" id="KW-1133">Transmembrane helix</keyword>
<feature type="transmembrane region" description="Helical" evidence="3">
    <location>
        <begin position="20"/>
        <end position="41"/>
    </location>
</feature>
<dbReference type="SUPFAM" id="SSF53474">
    <property type="entry name" value="alpha/beta-Hydrolases"/>
    <property type="match status" value="1"/>
</dbReference>
<dbReference type="AlphaFoldDB" id="A0AA38J5W5"/>
<comment type="similarity">
    <text evidence="2">Belongs to the AB hydrolase superfamily. Epoxide hydrolase family.</text>
</comment>
<keyword evidence="3" id="KW-0812">Transmembrane</keyword>